<keyword evidence="6" id="KW-1185">Reference proteome</keyword>
<gene>
    <name evidence="5" type="ORF">HG543_09510</name>
</gene>
<evidence type="ECO:0000256" key="1">
    <source>
        <dbReference type="ARBA" id="ARBA00005495"/>
    </source>
</evidence>
<comment type="similarity">
    <text evidence="1">Belongs to the Gfa family.</text>
</comment>
<keyword evidence="2" id="KW-0479">Metal-binding</keyword>
<evidence type="ECO:0000256" key="3">
    <source>
        <dbReference type="ARBA" id="ARBA00022833"/>
    </source>
</evidence>
<reference evidence="5 6" key="1">
    <citation type="submission" date="2020-04" db="EMBL/GenBank/DDBJ databases">
        <title>Draft genome of Pyxidicoccus fallax type strain.</title>
        <authorList>
            <person name="Whitworth D.E."/>
        </authorList>
    </citation>
    <scope>NUCLEOTIDE SEQUENCE [LARGE SCALE GENOMIC DNA]</scope>
    <source>
        <strain evidence="5 6">DSM 14698</strain>
    </source>
</reference>
<dbReference type="InterPro" id="IPR011057">
    <property type="entry name" value="Mss4-like_sf"/>
</dbReference>
<dbReference type="SUPFAM" id="SSF51316">
    <property type="entry name" value="Mss4-like"/>
    <property type="match status" value="1"/>
</dbReference>
<proteinExistence type="inferred from homology"/>
<dbReference type="PANTHER" id="PTHR28620:SF1">
    <property type="entry name" value="CENP-V_GFA DOMAIN-CONTAINING PROTEIN"/>
    <property type="match status" value="1"/>
</dbReference>
<protein>
    <submittedName>
        <fullName evidence="5">GFA family protein</fullName>
    </submittedName>
</protein>
<dbReference type="RefSeq" id="WP_169344385.1">
    <property type="nucleotide sequence ID" value="NZ_JABBJJ010000031.1"/>
</dbReference>
<dbReference type="PROSITE" id="PS51891">
    <property type="entry name" value="CENP_V_GFA"/>
    <property type="match status" value="1"/>
</dbReference>
<dbReference type="GO" id="GO:0046872">
    <property type="term" value="F:metal ion binding"/>
    <property type="evidence" value="ECO:0007669"/>
    <property type="project" value="UniProtKB-KW"/>
</dbReference>
<evidence type="ECO:0000256" key="2">
    <source>
        <dbReference type="ARBA" id="ARBA00022723"/>
    </source>
</evidence>
<dbReference type="PANTHER" id="PTHR28620">
    <property type="entry name" value="CENTROMERE PROTEIN V"/>
    <property type="match status" value="1"/>
</dbReference>
<dbReference type="InterPro" id="IPR052355">
    <property type="entry name" value="CENP-V-like"/>
</dbReference>
<dbReference type="Proteomes" id="UP000518300">
    <property type="component" value="Unassembled WGS sequence"/>
</dbReference>
<sequence>MTDTRTNPTATSLKRHPGGCQCGAVRFEVELDLSAPVNRCNCSVCTRRGISAAYVKPDALRILSSPDTLSEFRSGNSGSYSAFCKRCGCECFGAGFLEALGGDFRSINVNCIDGIDPATLTYLYWDGRHDNWAVGPRDTPWPVHP</sequence>
<name>A0A848LFI6_9BACT</name>
<dbReference type="Pfam" id="PF04828">
    <property type="entry name" value="GFA"/>
    <property type="match status" value="1"/>
</dbReference>
<dbReference type="GO" id="GO:0016846">
    <property type="term" value="F:carbon-sulfur lyase activity"/>
    <property type="evidence" value="ECO:0007669"/>
    <property type="project" value="InterPro"/>
</dbReference>
<dbReference type="AlphaFoldDB" id="A0A848LFI6"/>
<dbReference type="InterPro" id="IPR006913">
    <property type="entry name" value="CENP-V/GFA"/>
</dbReference>
<accession>A0A848LFI6</accession>
<comment type="caution">
    <text evidence="5">The sequence shown here is derived from an EMBL/GenBank/DDBJ whole genome shotgun (WGS) entry which is preliminary data.</text>
</comment>
<keyword evidence="3" id="KW-0862">Zinc</keyword>
<feature type="domain" description="CENP-V/GFA" evidence="4">
    <location>
        <begin position="16"/>
        <end position="126"/>
    </location>
</feature>
<organism evidence="5 6">
    <name type="scientific">Pyxidicoccus fallax</name>
    <dbReference type="NCBI Taxonomy" id="394095"/>
    <lineage>
        <taxon>Bacteria</taxon>
        <taxon>Pseudomonadati</taxon>
        <taxon>Myxococcota</taxon>
        <taxon>Myxococcia</taxon>
        <taxon>Myxococcales</taxon>
        <taxon>Cystobacterineae</taxon>
        <taxon>Myxococcaceae</taxon>
        <taxon>Pyxidicoccus</taxon>
    </lineage>
</organism>
<dbReference type="EMBL" id="JABBJJ010000031">
    <property type="protein sequence ID" value="NMO15091.1"/>
    <property type="molecule type" value="Genomic_DNA"/>
</dbReference>
<evidence type="ECO:0000259" key="4">
    <source>
        <dbReference type="PROSITE" id="PS51891"/>
    </source>
</evidence>
<evidence type="ECO:0000313" key="5">
    <source>
        <dbReference type="EMBL" id="NMO15091.1"/>
    </source>
</evidence>
<evidence type="ECO:0000313" key="6">
    <source>
        <dbReference type="Proteomes" id="UP000518300"/>
    </source>
</evidence>
<dbReference type="Gene3D" id="2.170.150.70">
    <property type="match status" value="1"/>
</dbReference>